<dbReference type="Proteomes" id="UP000594260">
    <property type="component" value="Unplaced"/>
</dbReference>
<dbReference type="KEGG" id="vde:111254749"/>
<evidence type="ECO:0000313" key="2">
    <source>
        <dbReference type="Proteomes" id="UP000594260"/>
    </source>
</evidence>
<dbReference type="AlphaFoldDB" id="A0A7M7KZ43"/>
<proteinExistence type="predicted"/>
<accession>A0A7M7KZ43</accession>
<sequence length="170" mass="19545">MFTLLKLATLGYLSYATKNIFLSIHTTIIADLILFTNPRCLVPPERDFTTCSQHRFLTAIIQLFGLPFSKEDLLRCLQFPSSRAHRAYLCQPNKMSCPSPQPDGCIRPIRIRSTERRIYVVHLKPTAWCREGLLAPGRLQCDACRKRHSQDIELRFKQTTTNQLKPIGPM</sequence>
<reference evidence="1" key="1">
    <citation type="submission" date="2021-01" db="UniProtKB">
        <authorList>
            <consortium name="EnsemblMetazoa"/>
        </authorList>
    </citation>
    <scope>IDENTIFICATION</scope>
</reference>
<dbReference type="EnsemblMetazoa" id="XM_022815922">
    <property type="protein sequence ID" value="XP_022671657"/>
    <property type="gene ID" value="LOC111254749"/>
</dbReference>
<organism evidence="1 2">
    <name type="scientific">Varroa destructor</name>
    <name type="common">Honeybee mite</name>
    <dbReference type="NCBI Taxonomy" id="109461"/>
    <lineage>
        <taxon>Eukaryota</taxon>
        <taxon>Metazoa</taxon>
        <taxon>Ecdysozoa</taxon>
        <taxon>Arthropoda</taxon>
        <taxon>Chelicerata</taxon>
        <taxon>Arachnida</taxon>
        <taxon>Acari</taxon>
        <taxon>Parasitiformes</taxon>
        <taxon>Mesostigmata</taxon>
        <taxon>Gamasina</taxon>
        <taxon>Dermanyssoidea</taxon>
        <taxon>Varroidae</taxon>
        <taxon>Varroa</taxon>
    </lineage>
</organism>
<dbReference type="InParanoid" id="A0A7M7KZ43"/>
<name>A0A7M7KZ43_VARDE</name>
<evidence type="ECO:0000313" key="1">
    <source>
        <dbReference type="EnsemblMetazoa" id="XP_022671657"/>
    </source>
</evidence>
<dbReference type="RefSeq" id="XP_022671657.1">
    <property type="nucleotide sequence ID" value="XM_022815922.1"/>
</dbReference>
<keyword evidence="2" id="KW-1185">Reference proteome</keyword>
<dbReference type="GeneID" id="111254749"/>
<protein>
    <submittedName>
        <fullName evidence="1">Uncharacterized protein</fullName>
    </submittedName>
</protein>